<comment type="caution">
    <text evidence="1">The sequence shown here is derived from an EMBL/GenBank/DDBJ whole genome shotgun (WGS) entry which is preliminary data.</text>
</comment>
<evidence type="ECO:0000313" key="1">
    <source>
        <dbReference type="EMBL" id="KAJ8713029.1"/>
    </source>
</evidence>
<sequence length="424" mass="49480">MKCFVSAEAFVDALLTKEAAEQPSDKVNPDSLAMELPDWFDEEKYNRGRNFYKSNCFALSSSMLMGLVAVFAVPSILNVLIGSRRSNSVYTAYKRYLSTLLHTVSWFEHELKPGSMSWKSLYAVRSRHLKAGLASKLKGNGVVSQRDLALTQFGFVGFSMLKPDKFGIWQQQAGDWEAYNYVWRVVGYMIGIEDKYNICRETFEETREVLQLLQDRVYTPCLENVPEHFEHMARVMLDGMWSVNPTVETDGFLYWCRHLADVPGYIYTENDRLKLQSTLRQKLKGKSLDTGVDTRELMCRPSIDGLPNLPPRLLYYKDYETVDSAPYYKKLKFFARYKIFLYNLYMTLYSSYLGRLYFNLNFQFSLYLMRYFPYLAFIRFGIKKSLVNIFEEDPTDDAVPKLNIEYTKPQPPETWFKAALSLIW</sequence>
<gene>
    <name evidence="1" type="ORF">PYW08_008333</name>
</gene>
<keyword evidence="2" id="KW-1185">Reference proteome</keyword>
<dbReference type="EMBL" id="CM056797">
    <property type="protein sequence ID" value="KAJ8713029.1"/>
    <property type="molecule type" value="Genomic_DNA"/>
</dbReference>
<reference evidence="1" key="1">
    <citation type="submission" date="2023-03" db="EMBL/GenBank/DDBJ databases">
        <title>Chromosome-level genomes of two armyworms, Mythimna separata and Mythimna loreyi, provide insights into the biosynthesis and reception of sex pheromones.</title>
        <authorList>
            <person name="Zhao H."/>
        </authorList>
    </citation>
    <scope>NUCLEOTIDE SEQUENCE</scope>
    <source>
        <strain evidence="1">BeijingLab</strain>
    </source>
</reference>
<accession>A0ACC2QB18</accession>
<organism evidence="1 2">
    <name type="scientific">Mythimna loreyi</name>
    <dbReference type="NCBI Taxonomy" id="667449"/>
    <lineage>
        <taxon>Eukaryota</taxon>
        <taxon>Metazoa</taxon>
        <taxon>Ecdysozoa</taxon>
        <taxon>Arthropoda</taxon>
        <taxon>Hexapoda</taxon>
        <taxon>Insecta</taxon>
        <taxon>Pterygota</taxon>
        <taxon>Neoptera</taxon>
        <taxon>Endopterygota</taxon>
        <taxon>Lepidoptera</taxon>
        <taxon>Glossata</taxon>
        <taxon>Ditrysia</taxon>
        <taxon>Noctuoidea</taxon>
        <taxon>Noctuidae</taxon>
        <taxon>Noctuinae</taxon>
        <taxon>Hadenini</taxon>
        <taxon>Mythimna</taxon>
    </lineage>
</organism>
<name>A0ACC2QB18_9NEOP</name>
<dbReference type="Proteomes" id="UP001231649">
    <property type="component" value="Chromosome 21"/>
</dbReference>
<protein>
    <submittedName>
        <fullName evidence="1">Uncharacterized protein</fullName>
    </submittedName>
</protein>
<proteinExistence type="predicted"/>
<evidence type="ECO:0000313" key="2">
    <source>
        <dbReference type="Proteomes" id="UP001231649"/>
    </source>
</evidence>